<dbReference type="Pfam" id="PF00111">
    <property type="entry name" value="Fer2"/>
    <property type="match status" value="1"/>
</dbReference>
<evidence type="ECO:0000256" key="5">
    <source>
        <dbReference type="ARBA" id="ARBA00023014"/>
    </source>
</evidence>
<gene>
    <name evidence="8" type="ORF">BKA05_000950</name>
</gene>
<dbReference type="PROSITE" id="PS00814">
    <property type="entry name" value="ADX"/>
    <property type="match status" value="1"/>
</dbReference>
<dbReference type="AlphaFoldDB" id="A0A7Y9YC36"/>
<keyword evidence="2" id="KW-0001">2Fe-2S</keyword>
<dbReference type="InterPro" id="IPR001041">
    <property type="entry name" value="2Fe-2S_ferredoxin-type"/>
</dbReference>
<dbReference type="GO" id="GO:0005829">
    <property type="term" value="C:cytosol"/>
    <property type="evidence" value="ECO:0007669"/>
    <property type="project" value="TreeGrafter"/>
</dbReference>
<comment type="similarity">
    <text evidence="1">Belongs to the adrenodoxin/putidaredoxin family.</text>
</comment>
<dbReference type="GO" id="GO:0051537">
    <property type="term" value="F:2 iron, 2 sulfur cluster binding"/>
    <property type="evidence" value="ECO:0007669"/>
    <property type="project" value="UniProtKB-KW"/>
</dbReference>
<keyword evidence="3" id="KW-0479">Metal-binding</keyword>
<comment type="cofactor">
    <cofactor evidence="6">
        <name>[2Fe-2S] cluster</name>
        <dbReference type="ChEBI" id="CHEBI:190135"/>
    </cofactor>
</comment>
<dbReference type="EMBL" id="JACBZI010000001">
    <property type="protein sequence ID" value="NYI09435.1"/>
    <property type="molecule type" value="Genomic_DNA"/>
</dbReference>
<evidence type="ECO:0000259" key="7">
    <source>
        <dbReference type="PROSITE" id="PS51085"/>
    </source>
</evidence>
<dbReference type="Proteomes" id="UP000537326">
    <property type="component" value="Unassembled WGS sequence"/>
</dbReference>
<dbReference type="PANTHER" id="PTHR23426">
    <property type="entry name" value="FERREDOXIN/ADRENODOXIN"/>
    <property type="match status" value="1"/>
</dbReference>
<evidence type="ECO:0000313" key="8">
    <source>
        <dbReference type="EMBL" id="NYI09435.1"/>
    </source>
</evidence>
<keyword evidence="9" id="KW-1185">Reference proteome</keyword>
<organism evidence="8 9">
    <name type="scientific">Nocardioides marinus</name>
    <dbReference type="NCBI Taxonomy" id="374514"/>
    <lineage>
        <taxon>Bacteria</taxon>
        <taxon>Bacillati</taxon>
        <taxon>Actinomycetota</taxon>
        <taxon>Actinomycetes</taxon>
        <taxon>Propionibacteriales</taxon>
        <taxon>Nocardioidaceae</taxon>
        <taxon>Nocardioides</taxon>
    </lineage>
</organism>
<evidence type="ECO:0000256" key="4">
    <source>
        <dbReference type="ARBA" id="ARBA00023004"/>
    </source>
</evidence>
<dbReference type="InterPro" id="IPR018298">
    <property type="entry name" value="Adrenodoxin_Fe-S_BS"/>
</dbReference>
<evidence type="ECO:0000313" key="9">
    <source>
        <dbReference type="Proteomes" id="UP000537326"/>
    </source>
</evidence>
<evidence type="ECO:0000256" key="3">
    <source>
        <dbReference type="ARBA" id="ARBA00022723"/>
    </source>
</evidence>
<evidence type="ECO:0000256" key="1">
    <source>
        <dbReference type="ARBA" id="ARBA00010914"/>
    </source>
</evidence>
<reference evidence="8 9" key="1">
    <citation type="submission" date="2020-07" db="EMBL/GenBank/DDBJ databases">
        <title>Sequencing the genomes of 1000 actinobacteria strains.</title>
        <authorList>
            <person name="Klenk H.-P."/>
        </authorList>
    </citation>
    <scope>NUCLEOTIDE SEQUENCE [LARGE SCALE GENOMIC DNA]</scope>
    <source>
        <strain evidence="8 9">DSM 18248</strain>
    </source>
</reference>
<dbReference type="RefSeq" id="WP_179530416.1">
    <property type="nucleotide sequence ID" value="NZ_BAAAPP010000012.1"/>
</dbReference>
<dbReference type="PRINTS" id="PR00355">
    <property type="entry name" value="ADRENODOXIN"/>
</dbReference>
<sequence>MPMIIFHSPDGTTHKVEARVGASAMETAIKLGVPGIVAECGGALACATCHVFVDPHWIEATGAAEDFEDEMLDDAETPRQERSRLSCQLRMTEELDGLELTIAPEQ</sequence>
<evidence type="ECO:0000256" key="2">
    <source>
        <dbReference type="ARBA" id="ARBA00022714"/>
    </source>
</evidence>
<dbReference type="GO" id="GO:0046872">
    <property type="term" value="F:metal ion binding"/>
    <property type="evidence" value="ECO:0007669"/>
    <property type="project" value="UniProtKB-KW"/>
</dbReference>
<dbReference type="InterPro" id="IPR036010">
    <property type="entry name" value="2Fe-2S_ferredoxin-like_sf"/>
</dbReference>
<name>A0A7Y9YC36_9ACTN</name>
<dbReference type="PROSITE" id="PS51085">
    <property type="entry name" value="2FE2S_FER_2"/>
    <property type="match status" value="1"/>
</dbReference>
<keyword evidence="5" id="KW-0411">Iron-sulfur</keyword>
<protein>
    <submittedName>
        <fullName evidence="8">2Fe-2S ferredoxin</fullName>
    </submittedName>
</protein>
<dbReference type="SUPFAM" id="SSF54292">
    <property type="entry name" value="2Fe-2S ferredoxin-like"/>
    <property type="match status" value="1"/>
</dbReference>
<proteinExistence type="inferred from homology"/>
<evidence type="ECO:0000256" key="6">
    <source>
        <dbReference type="ARBA" id="ARBA00034078"/>
    </source>
</evidence>
<dbReference type="PANTHER" id="PTHR23426:SF65">
    <property type="entry name" value="FERREDOXIN-2, MITOCHONDRIAL"/>
    <property type="match status" value="1"/>
</dbReference>
<dbReference type="CDD" id="cd00207">
    <property type="entry name" value="fer2"/>
    <property type="match status" value="1"/>
</dbReference>
<dbReference type="GO" id="GO:0140647">
    <property type="term" value="P:P450-containing electron transport chain"/>
    <property type="evidence" value="ECO:0007669"/>
    <property type="project" value="InterPro"/>
</dbReference>
<dbReference type="Gene3D" id="3.10.20.30">
    <property type="match status" value="1"/>
</dbReference>
<comment type="caution">
    <text evidence="8">The sequence shown here is derived from an EMBL/GenBank/DDBJ whole genome shotgun (WGS) entry which is preliminary data.</text>
</comment>
<dbReference type="GO" id="GO:0009055">
    <property type="term" value="F:electron transfer activity"/>
    <property type="evidence" value="ECO:0007669"/>
    <property type="project" value="TreeGrafter"/>
</dbReference>
<dbReference type="InterPro" id="IPR001055">
    <property type="entry name" value="Adrenodoxin-like"/>
</dbReference>
<feature type="domain" description="2Fe-2S ferredoxin-type" evidence="7">
    <location>
        <begin position="2"/>
        <end position="106"/>
    </location>
</feature>
<dbReference type="InterPro" id="IPR012675">
    <property type="entry name" value="Beta-grasp_dom_sf"/>
</dbReference>
<keyword evidence="4" id="KW-0408">Iron</keyword>
<accession>A0A7Y9YC36</accession>